<dbReference type="Gene3D" id="2.20.140.10">
    <property type="entry name" value="WGR domain"/>
    <property type="match status" value="1"/>
</dbReference>
<keyword evidence="22" id="KW-1185">Reference proteome</keyword>
<evidence type="ECO:0000256" key="14">
    <source>
        <dbReference type="ARBA" id="ARBA00033987"/>
    </source>
</evidence>
<evidence type="ECO:0000313" key="22">
    <source>
        <dbReference type="Proteomes" id="UP000094444"/>
    </source>
</evidence>
<evidence type="ECO:0000259" key="17">
    <source>
        <dbReference type="PROSITE" id="PS50172"/>
    </source>
</evidence>
<dbReference type="PROSITE" id="PS51060">
    <property type="entry name" value="PARP_ALPHA_HD"/>
    <property type="match status" value="1"/>
</dbReference>
<comment type="catalytic activity">
    <reaction evidence="14">
        <text>NAD(+) + (ADP-D-ribosyl)n-acceptor = nicotinamide + (ADP-D-ribosyl)n+1-acceptor + H(+).</text>
        <dbReference type="EC" id="2.4.2.30"/>
    </reaction>
</comment>
<dbReference type="Pfam" id="PF00644">
    <property type="entry name" value="PARP"/>
    <property type="match status" value="1"/>
</dbReference>
<dbReference type="SUPFAM" id="SSF142921">
    <property type="entry name" value="WGR domain-like"/>
    <property type="match status" value="1"/>
</dbReference>
<dbReference type="InterPro" id="IPR004102">
    <property type="entry name" value="Poly(ADP-ribose)pol_reg_dom"/>
</dbReference>
<evidence type="ECO:0000259" key="20">
    <source>
        <dbReference type="PROSITE" id="PS51977"/>
    </source>
</evidence>
<dbReference type="GO" id="GO:0008270">
    <property type="term" value="F:zinc ion binding"/>
    <property type="evidence" value="ECO:0007669"/>
    <property type="project" value="UniProtKB-KW"/>
</dbReference>
<dbReference type="FunFam" id="1.20.142.10:FF:000002">
    <property type="entry name" value="Poly [ADP-ribose] polymerase"/>
    <property type="match status" value="1"/>
</dbReference>
<dbReference type="SUPFAM" id="SSF56399">
    <property type="entry name" value="ADP-ribosylation"/>
    <property type="match status" value="1"/>
</dbReference>
<dbReference type="InterPro" id="IPR012317">
    <property type="entry name" value="Poly(ADP-ribose)pol_cat_dom"/>
</dbReference>
<evidence type="ECO:0000256" key="2">
    <source>
        <dbReference type="ARBA" id="ARBA00022676"/>
    </source>
</evidence>
<comment type="caution">
    <text evidence="21">The sequence shown here is derived from an EMBL/GenBank/DDBJ whole genome shotgun (WGS) entry which is preliminary data.</text>
</comment>
<evidence type="ECO:0000259" key="19">
    <source>
        <dbReference type="PROSITE" id="PS51060"/>
    </source>
</evidence>
<feature type="compositionally biased region" description="Polar residues" evidence="16">
    <location>
        <begin position="162"/>
        <end position="172"/>
    </location>
</feature>
<feature type="domain" description="WGR" evidence="20">
    <location>
        <begin position="220"/>
        <end position="314"/>
    </location>
</feature>
<dbReference type="SMART" id="SM00292">
    <property type="entry name" value="BRCT"/>
    <property type="match status" value="1"/>
</dbReference>
<evidence type="ECO:0000256" key="10">
    <source>
        <dbReference type="ARBA" id="ARBA00023027"/>
    </source>
</evidence>
<comment type="subcellular location">
    <subcellularLocation>
        <location evidence="1">Nucleus</location>
    </subcellularLocation>
</comment>
<dbReference type="GO" id="GO:1990404">
    <property type="term" value="F:NAD+-protein mono-ADP-ribosyltransferase activity"/>
    <property type="evidence" value="ECO:0007669"/>
    <property type="project" value="TreeGrafter"/>
</dbReference>
<keyword evidence="10 15" id="KW-0520">NAD</keyword>
<evidence type="ECO:0000256" key="15">
    <source>
        <dbReference type="RuleBase" id="RU362114"/>
    </source>
</evidence>
<feature type="domain" description="PARP catalytic" evidence="18">
    <location>
        <begin position="479"/>
        <end position="712"/>
    </location>
</feature>
<dbReference type="AlphaFoldDB" id="A0A2P5I9S1"/>
<evidence type="ECO:0000256" key="16">
    <source>
        <dbReference type="SAM" id="MobiDB-lite"/>
    </source>
</evidence>
<evidence type="ECO:0000313" key="21">
    <source>
        <dbReference type="EMBL" id="POS79249.1"/>
    </source>
</evidence>
<dbReference type="STRING" id="158607.A0A2P5I9S1"/>
<dbReference type="PROSITE" id="PS51977">
    <property type="entry name" value="WGR"/>
    <property type="match status" value="1"/>
</dbReference>
<dbReference type="Pfam" id="PF00533">
    <property type="entry name" value="BRCT"/>
    <property type="match status" value="1"/>
</dbReference>
<keyword evidence="2 15" id="KW-0328">Glycosyltransferase</keyword>
<keyword evidence="7" id="KW-0013">ADP-ribosylation</keyword>
<gene>
    <name evidence="21" type="ORF">DHEL01_v202372</name>
</gene>
<dbReference type="InParanoid" id="A0A2P5I9S1"/>
<feature type="domain" description="BRCT" evidence="17">
    <location>
        <begin position="15"/>
        <end position="109"/>
    </location>
</feature>
<dbReference type="Pfam" id="PF05406">
    <property type="entry name" value="WGR"/>
    <property type="match status" value="1"/>
</dbReference>
<keyword evidence="5" id="KW-0479">Metal-binding</keyword>
<dbReference type="SMART" id="SM00773">
    <property type="entry name" value="WGR"/>
    <property type="match status" value="1"/>
</dbReference>
<dbReference type="GO" id="GO:0003950">
    <property type="term" value="F:NAD+ poly-ADP-ribosyltransferase activity"/>
    <property type="evidence" value="ECO:0007669"/>
    <property type="project" value="UniProtKB-UniRule"/>
</dbReference>
<dbReference type="PANTHER" id="PTHR10459">
    <property type="entry name" value="DNA LIGASE"/>
    <property type="match status" value="1"/>
</dbReference>
<keyword evidence="8" id="KW-0863">Zinc-finger</keyword>
<dbReference type="GO" id="GO:0006302">
    <property type="term" value="P:double-strand break repair"/>
    <property type="evidence" value="ECO:0007669"/>
    <property type="project" value="TreeGrafter"/>
</dbReference>
<feature type="domain" description="PARP alpha-helical" evidence="19">
    <location>
        <begin position="346"/>
        <end position="469"/>
    </location>
</feature>
<dbReference type="GO" id="GO:0016779">
    <property type="term" value="F:nucleotidyltransferase activity"/>
    <property type="evidence" value="ECO:0007669"/>
    <property type="project" value="UniProtKB-KW"/>
</dbReference>
<dbReference type="Gene3D" id="3.40.50.10190">
    <property type="entry name" value="BRCT domain"/>
    <property type="match status" value="1"/>
</dbReference>
<dbReference type="EMBL" id="MAVT02000128">
    <property type="protein sequence ID" value="POS79249.1"/>
    <property type="molecule type" value="Genomic_DNA"/>
</dbReference>
<dbReference type="Pfam" id="PF02877">
    <property type="entry name" value="PARP_reg"/>
    <property type="match status" value="1"/>
</dbReference>
<dbReference type="CDD" id="cd07997">
    <property type="entry name" value="WGR_PARP"/>
    <property type="match status" value="1"/>
</dbReference>
<dbReference type="GO" id="GO:0005730">
    <property type="term" value="C:nucleolus"/>
    <property type="evidence" value="ECO:0007669"/>
    <property type="project" value="TreeGrafter"/>
</dbReference>
<evidence type="ECO:0000256" key="1">
    <source>
        <dbReference type="ARBA" id="ARBA00004123"/>
    </source>
</evidence>
<keyword evidence="9" id="KW-0862">Zinc</keyword>
<keyword evidence="11" id="KW-0238">DNA-binding</keyword>
<name>A0A2P5I9S1_DIAHE</name>
<evidence type="ECO:0000256" key="13">
    <source>
        <dbReference type="ARBA" id="ARBA00024347"/>
    </source>
</evidence>
<evidence type="ECO:0000256" key="3">
    <source>
        <dbReference type="ARBA" id="ARBA00022679"/>
    </source>
</evidence>
<dbReference type="Proteomes" id="UP000094444">
    <property type="component" value="Unassembled WGS sequence"/>
</dbReference>
<reference evidence="21" key="1">
    <citation type="submission" date="2017-09" db="EMBL/GenBank/DDBJ databases">
        <title>Polyketide synthases of a Diaporthe helianthi virulent isolate.</title>
        <authorList>
            <person name="Baroncelli R."/>
        </authorList>
    </citation>
    <scope>NUCLEOTIDE SEQUENCE [LARGE SCALE GENOMIC DNA]</scope>
    <source>
        <strain evidence="21">7/96</strain>
    </source>
</reference>
<evidence type="ECO:0000256" key="9">
    <source>
        <dbReference type="ARBA" id="ARBA00022833"/>
    </source>
</evidence>
<dbReference type="InterPro" id="IPR050800">
    <property type="entry name" value="ARTD/PARP"/>
</dbReference>
<dbReference type="SUPFAM" id="SSF52113">
    <property type="entry name" value="BRCT domain"/>
    <property type="match status" value="1"/>
</dbReference>
<dbReference type="InterPro" id="IPR036616">
    <property type="entry name" value="Poly(ADP-ribose)pol_reg_dom_sf"/>
</dbReference>
<keyword evidence="6" id="KW-0677">Repeat</keyword>
<protein>
    <recommendedName>
        <fullName evidence="15">Poly [ADP-ribose] polymerase</fullName>
        <shortName evidence="15">PARP</shortName>
        <ecNumber evidence="15">2.4.2.-</ecNumber>
    </recommendedName>
</protein>
<dbReference type="PANTHER" id="PTHR10459:SF60">
    <property type="entry name" value="POLY [ADP-RIBOSE] POLYMERASE 2"/>
    <property type="match status" value="1"/>
</dbReference>
<feature type="compositionally biased region" description="Pro residues" evidence="16">
    <location>
        <begin position="148"/>
        <end position="158"/>
    </location>
</feature>
<evidence type="ECO:0000256" key="11">
    <source>
        <dbReference type="ARBA" id="ARBA00023125"/>
    </source>
</evidence>
<dbReference type="CDD" id="cd01437">
    <property type="entry name" value="parp_like"/>
    <property type="match status" value="1"/>
</dbReference>
<dbReference type="SUPFAM" id="SSF47587">
    <property type="entry name" value="Domain of poly(ADP-ribose) polymerase"/>
    <property type="match status" value="1"/>
</dbReference>
<organism evidence="21 22">
    <name type="scientific">Diaporthe helianthi</name>
    <dbReference type="NCBI Taxonomy" id="158607"/>
    <lineage>
        <taxon>Eukaryota</taxon>
        <taxon>Fungi</taxon>
        <taxon>Dikarya</taxon>
        <taxon>Ascomycota</taxon>
        <taxon>Pezizomycotina</taxon>
        <taxon>Sordariomycetes</taxon>
        <taxon>Sordariomycetidae</taxon>
        <taxon>Diaporthales</taxon>
        <taxon>Diaporthaceae</taxon>
        <taxon>Diaporthe</taxon>
    </lineage>
</organism>
<feature type="compositionally biased region" description="Low complexity" evidence="16">
    <location>
        <begin position="126"/>
        <end position="136"/>
    </location>
</feature>
<dbReference type="EC" id="2.4.2.-" evidence="15"/>
<dbReference type="OrthoDB" id="2017365at2759"/>
<dbReference type="InterPro" id="IPR036420">
    <property type="entry name" value="BRCT_dom_sf"/>
</dbReference>
<evidence type="ECO:0000256" key="12">
    <source>
        <dbReference type="ARBA" id="ARBA00023242"/>
    </source>
</evidence>
<evidence type="ECO:0000256" key="5">
    <source>
        <dbReference type="ARBA" id="ARBA00022723"/>
    </source>
</evidence>
<evidence type="ECO:0000256" key="8">
    <source>
        <dbReference type="ARBA" id="ARBA00022771"/>
    </source>
</evidence>
<proteinExistence type="inferred from homology"/>
<feature type="region of interest" description="Disordered" evidence="16">
    <location>
        <begin position="119"/>
        <end position="187"/>
    </location>
</feature>
<dbReference type="Gene3D" id="3.90.228.10">
    <property type="match status" value="1"/>
</dbReference>
<comment type="similarity">
    <text evidence="13">Belongs to the ARTD/PARP family.</text>
</comment>
<dbReference type="GO" id="GO:0003677">
    <property type="term" value="F:DNA binding"/>
    <property type="evidence" value="ECO:0007669"/>
    <property type="project" value="UniProtKB-KW"/>
</dbReference>
<evidence type="ECO:0000256" key="4">
    <source>
        <dbReference type="ARBA" id="ARBA00022695"/>
    </source>
</evidence>
<feature type="region of interest" description="Disordered" evidence="16">
    <location>
        <begin position="321"/>
        <end position="346"/>
    </location>
</feature>
<dbReference type="PROSITE" id="PS50172">
    <property type="entry name" value="BRCT"/>
    <property type="match status" value="1"/>
</dbReference>
<dbReference type="GO" id="GO:0070212">
    <property type="term" value="P:protein poly-ADP-ribosylation"/>
    <property type="evidence" value="ECO:0007669"/>
    <property type="project" value="TreeGrafter"/>
</dbReference>
<dbReference type="FunFam" id="2.20.140.10:FF:000001">
    <property type="entry name" value="Poly [ADP-ribose] polymerase"/>
    <property type="match status" value="1"/>
</dbReference>
<keyword evidence="12" id="KW-0539">Nucleus</keyword>
<dbReference type="PROSITE" id="PS51059">
    <property type="entry name" value="PARP_CATALYTIC"/>
    <property type="match status" value="1"/>
</dbReference>
<sequence length="712" mass="77927">MPPKAKKAVASMSPAGGAPLDGCVITFSGRFTGYKQSTLESKCANLGGQPAKAVTEDTTHVVTTQADYDKLCTKVWQAKDRGGIFIVSLDWLLESEESNTRQAEAQYLFDACQNGNTSGNVGGSVNGNANGNNNNVPPSTHPTATQPQPQPQPVPVPVPVRNNPSSKRQASATPEPKPNVKKTKLDQVAKSGKAAVIGKEQIAKSWDVQVPVDEGCSLVGYGVHVDEDSVIWDASLNQTNAGANNNKFYRIQVLVSAGDAKTWTRWGRVGERGSNKVLGAGTLSDAKKNFEKKFREKTGLVWAQRMEEPVPGKYVFLEKSYQPDSDSEEDAEPSGDKGLPKAGPPPCTLAPAVQDLMKLIFNEKYFAAAMTDMNYDLDKLPLGKLSKATIMRGFQTLKDLSALLDDPAAAAAAGNTLSVADLSNRFYSLIPHNFGRNRPPIINNQGAVKREIELLETLADMKDASNILKAEVDERNSLHPLDRQYRGLGMEEVSELEHNSAEFNLLKDYLVNTRGQTHGVTYREVESIFRIERKGEKERFISDKMSDRRLLWHGSRATNFGGILSQGLRIAPPEAPVSGYMFDKGIYLADMSSKSINYCCPYISDNTALLLLCEAELGKPMQELTSFQYDAASLAKEKGLLSTFGKGETGPRAWKDAECVHPSLKGVKMPDTTSKLPGPTGVDGELLYNEYIAYDVSQVRLRYLFRVKVSDW</sequence>
<accession>A0A2P5I9S1</accession>
<dbReference type="InterPro" id="IPR001357">
    <property type="entry name" value="BRCT_dom"/>
</dbReference>
<dbReference type="Gene3D" id="1.20.142.10">
    <property type="entry name" value="Poly(ADP-ribose) polymerase, regulatory domain"/>
    <property type="match status" value="1"/>
</dbReference>
<evidence type="ECO:0000256" key="7">
    <source>
        <dbReference type="ARBA" id="ARBA00022765"/>
    </source>
</evidence>
<dbReference type="InterPro" id="IPR036930">
    <property type="entry name" value="WGR_dom_sf"/>
</dbReference>
<evidence type="ECO:0000259" key="18">
    <source>
        <dbReference type="PROSITE" id="PS51059"/>
    </source>
</evidence>
<keyword evidence="4" id="KW-0548">Nucleotidyltransferase</keyword>
<keyword evidence="3 15" id="KW-0808">Transferase</keyword>
<evidence type="ECO:0000256" key="6">
    <source>
        <dbReference type="ARBA" id="ARBA00022737"/>
    </source>
</evidence>
<dbReference type="InterPro" id="IPR008893">
    <property type="entry name" value="WGR_domain"/>
</dbReference>